<proteinExistence type="inferred from homology"/>
<comment type="similarity">
    <text evidence="1">Belongs to the malate synthase family.</text>
</comment>
<dbReference type="GO" id="GO:0005737">
    <property type="term" value="C:cytoplasm"/>
    <property type="evidence" value="ECO:0007669"/>
    <property type="project" value="TreeGrafter"/>
</dbReference>
<dbReference type="PANTHER" id="PTHR42902">
    <property type="entry name" value="MALATE SYNTHASE"/>
    <property type="match status" value="1"/>
</dbReference>
<dbReference type="Gene3D" id="3.20.20.360">
    <property type="entry name" value="Malate synthase, domain 3"/>
    <property type="match status" value="1"/>
</dbReference>
<reference evidence="5 7" key="1">
    <citation type="journal article" date="2022" name="bioRxiv">
        <title>Prophages regulate Shewanella fidelis 3313 motility and biofilm formation: implications for gut colonization dynamics in Ciona robusta.</title>
        <authorList>
            <person name="Natarajan O."/>
            <person name="Gibboney S.L."/>
            <person name="Young M.N."/>
            <person name="Lim S.J."/>
            <person name="Pluta N."/>
            <person name="Atkinson C.G."/>
            <person name="Leigh B.A."/>
            <person name="Liberti A."/>
            <person name="Kees E.D."/>
            <person name="Breitbart M."/>
            <person name="Gralnick J.A."/>
            <person name="Dishaw L.J."/>
        </authorList>
    </citation>
    <scope>NUCLEOTIDE SEQUENCE [LARGE SCALE GENOMIC DNA]</scope>
    <source>
        <strain evidence="5 7">JG4066</strain>
    </source>
</reference>
<name>A0AAW8NPU0_9GAMM</name>
<dbReference type="SUPFAM" id="SSF51645">
    <property type="entry name" value="Malate synthase G"/>
    <property type="match status" value="1"/>
</dbReference>
<organism evidence="4 6">
    <name type="scientific">Shewanella fidelis</name>
    <dbReference type="NCBI Taxonomy" id="173509"/>
    <lineage>
        <taxon>Bacteria</taxon>
        <taxon>Pseudomonadati</taxon>
        <taxon>Pseudomonadota</taxon>
        <taxon>Gammaproteobacteria</taxon>
        <taxon>Alteromonadales</taxon>
        <taxon>Shewanellaceae</taxon>
        <taxon>Shewanella</taxon>
    </lineage>
</organism>
<evidence type="ECO:0000313" key="6">
    <source>
        <dbReference type="Proteomes" id="UP001259340"/>
    </source>
</evidence>
<dbReference type="Proteomes" id="UP001271263">
    <property type="component" value="Unassembled WGS sequence"/>
</dbReference>
<evidence type="ECO:0000256" key="2">
    <source>
        <dbReference type="ARBA" id="ARBA00012636"/>
    </source>
</evidence>
<gene>
    <name evidence="4" type="ORF">OS133_13055</name>
    <name evidence="5" type="ORF">OS134_00915</name>
</gene>
<dbReference type="EMBL" id="JAPMLE010000001">
    <property type="protein sequence ID" value="MDR8524556.1"/>
    <property type="molecule type" value="Genomic_DNA"/>
</dbReference>
<keyword evidence="4" id="KW-0012">Acyltransferase</keyword>
<dbReference type="InterPro" id="IPR046363">
    <property type="entry name" value="MS_N_TIM-barrel_dom"/>
</dbReference>
<dbReference type="InterPro" id="IPR001465">
    <property type="entry name" value="Malate_synthase_TIM"/>
</dbReference>
<dbReference type="Pfam" id="PF01274">
    <property type="entry name" value="MS_TIM-barrel"/>
    <property type="match status" value="1"/>
</dbReference>
<keyword evidence="4" id="KW-0808">Transferase</keyword>
<dbReference type="AlphaFoldDB" id="A0AAW8NPU0"/>
<dbReference type="EC" id="2.3.3.9" evidence="2"/>
<evidence type="ECO:0000259" key="3">
    <source>
        <dbReference type="Pfam" id="PF01274"/>
    </source>
</evidence>
<dbReference type="GO" id="GO:0006097">
    <property type="term" value="P:glyoxylate cycle"/>
    <property type="evidence" value="ECO:0007669"/>
    <property type="project" value="InterPro"/>
</dbReference>
<accession>A0AAW8NPU0</accession>
<feature type="domain" description="Malate synthase TIM barrel" evidence="3">
    <location>
        <begin position="185"/>
        <end position="417"/>
    </location>
</feature>
<comment type="caution">
    <text evidence="4">The sequence shown here is derived from an EMBL/GenBank/DDBJ whole genome shotgun (WGS) entry which is preliminary data.</text>
</comment>
<reference evidence="4" key="2">
    <citation type="submission" date="2022-11" db="EMBL/GenBank/DDBJ databases">
        <title>Prophages regulate Shewanella fidelis motility and biofilm formation: implications for gut colonization dynamics in Ciona robusta.</title>
        <authorList>
            <person name="Natarajan O."/>
            <person name="Gibboney S.L."/>
            <person name="Young M.N."/>
            <person name="Lim S.J."/>
            <person name="Pluta N."/>
            <person name="Atkinson C.G.F."/>
            <person name="Leigh B.A."/>
            <person name="Liberti A."/>
            <person name="Kees E."/>
            <person name="Breitbart M."/>
            <person name="Gralnick J."/>
            <person name="Dishaw L.J."/>
        </authorList>
    </citation>
    <scope>NUCLEOTIDE SEQUENCE</scope>
    <source>
        <strain evidence="4">3313</strain>
    </source>
</reference>
<evidence type="ECO:0000256" key="1">
    <source>
        <dbReference type="ARBA" id="ARBA00006394"/>
    </source>
</evidence>
<dbReference type="InterPro" id="IPR011076">
    <property type="entry name" value="Malate_synth_sf"/>
</dbReference>
<dbReference type="RefSeq" id="WP_310655105.1">
    <property type="nucleotide sequence ID" value="NZ_JAPMLA010000008.1"/>
</dbReference>
<sequence length="420" mass="46497">MTQLAAELYEADTITPPKANAISRAEQSTQRSVSSLVFSRDAGPSQQALLTDGVKCLLKGLSKQFAPQVKQLLTLRKQHQHATSEASLDFLAETTAIRNGDWQIRSISEELQDRRVELGSPISITSNSGAQGKTGEFGDGQSWNDIIQAHTYLRSLVSRSLDSNVEQPLGNKVSAFTCKVSHLDLYLQHVEYDGNAIPAALFDFCVYFYSNYRQLLSNGFAPHFYIPRIENHLEARWWASVFAFVEARFCLQPGAIKCTCGIETIAAAFEMDEILYELRSNIVALSCGDLDTKTEAAEQQMSSLLNDCRFNSSDKSLTAYARLLIKTCHKRGALALVDMESGWLVEQATVDEQALNKLTSHLELAARSGFDGVQISNMQLAEPALSIFNRFIGVDNNNQLHITRDVDAPIHAKELLASIV</sequence>
<dbReference type="InterPro" id="IPR006252">
    <property type="entry name" value="Malate_synthA"/>
</dbReference>
<protein>
    <recommendedName>
        <fullName evidence="2">malate synthase</fullName>
        <ecNumber evidence="2">2.3.3.9</ecNumber>
    </recommendedName>
</protein>
<evidence type="ECO:0000313" key="5">
    <source>
        <dbReference type="EMBL" id="MDW4822638.1"/>
    </source>
</evidence>
<evidence type="ECO:0000313" key="4">
    <source>
        <dbReference type="EMBL" id="MDR8524556.1"/>
    </source>
</evidence>
<dbReference type="EMBL" id="JAPMLD010000001">
    <property type="protein sequence ID" value="MDW4822638.1"/>
    <property type="molecule type" value="Genomic_DNA"/>
</dbReference>
<evidence type="ECO:0000313" key="7">
    <source>
        <dbReference type="Proteomes" id="UP001271263"/>
    </source>
</evidence>
<dbReference type="GO" id="GO:0004474">
    <property type="term" value="F:malate synthase activity"/>
    <property type="evidence" value="ECO:0007669"/>
    <property type="project" value="UniProtKB-EC"/>
</dbReference>
<keyword evidence="7" id="KW-1185">Reference proteome</keyword>
<dbReference type="Proteomes" id="UP001259340">
    <property type="component" value="Unassembled WGS sequence"/>
</dbReference>
<dbReference type="PANTHER" id="PTHR42902:SF1">
    <property type="entry name" value="MALATE SYNTHASE 1-RELATED"/>
    <property type="match status" value="1"/>
</dbReference>